<dbReference type="AlphaFoldDB" id="A0A0K8M2N2"/>
<evidence type="ECO:0000313" key="6">
    <source>
        <dbReference type="Proteomes" id="UP000247480"/>
    </source>
</evidence>
<dbReference type="InterPro" id="IPR032024">
    <property type="entry name" value="DUF5064"/>
</dbReference>
<dbReference type="EMBL" id="BGJZ01000307">
    <property type="protein sequence ID" value="GBH12443.1"/>
    <property type="molecule type" value="Genomic_DNA"/>
</dbReference>
<evidence type="ECO:0000313" key="1">
    <source>
        <dbReference type="EMBL" id="ATV19594.1"/>
    </source>
</evidence>
<sequence>MYEPGHLHITHVALQPSEVSYDIHLRYEVNEDPKEGTSMHFTMQGQINDKPFEEQFQLTRDLAFNFAHDASRIAIRHGLPNSAALPIAQHKDYDRMFADIRDKLHAKSGDPVKPEHLE</sequence>
<dbReference type="Proteomes" id="UP000248291">
    <property type="component" value="Unassembled WGS sequence"/>
</dbReference>
<evidence type="ECO:0000313" key="8">
    <source>
        <dbReference type="Proteomes" id="UP000273140"/>
    </source>
</evidence>
<reference evidence="3 7" key="3">
    <citation type="submission" date="2018-04" db="EMBL/GenBank/DDBJ databases">
        <title>Draft genome sequence of Pseudomonas syringae pv. actinidiae biovar 3 strains isolated from kiwifruit in Kagawa prefecture.</title>
        <authorList>
            <person name="Tabuchi M."/>
            <person name="Saito M."/>
            <person name="Fujiwara S."/>
            <person name="Sasa N."/>
            <person name="Akimitsu K."/>
            <person name="Gomi K."/>
            <person name="Konishi-Sugita S."/>
            <person name="Hamano K."/>
            <person name="Kataoka I."/>
        </authorList>
    </citation>
    <scope>NUCLEOTIDE SEQUENCE [LARGE SCALE GENOMIC DNA]</scope>
    <source>
        <strain evidence="3 7">MAFF212211</strain>
    </source>
</reference>
<gene>
    <name evidence="4" type="ORF">ALQ07_02814</name>
    <name evidence="1" type="ORF">CT122_24355</name>
    <name evidence="2" type="ORF">KPSA1_05909</name>
    <name evidence="3" type="ORF">KPSA3_01628</name>
</gene>
<organism evidence="2 6">
    <name type="scientific">Pseudomonas syringae pv. actinidiae</name>
    <dbReference type="NCBI Taxonomy" id="103796"/>
    <lineage>
        <taxon>Bacteria</taxon>
        <taxon>Pseudomonadati</taxon>
        <taxon>Pseudomonadota</taxon>
        <taxon>Gammaproteobacteria</taxon>
        <taxon>Pseudomonadales</taxon>
        <taxon>Pseudomonadaceae</taxon>
        <taxon>Pseudomonas</taxon>
        <taxon>Pseudomonas syringae</taxon>
    </lineage>
</organism>
<evidence type="ECO:0000313" key="7">
    <source>
        <dbReference type="Proteomes" id="UP000248291"/>
    </source>
</evidence>
<evidence type="ECO:0000313" key="5">
    <source>
        <dbReference type="Proteomes" id="UP000230024"/>
    </source>
</evidence>
<dbReference type="Pfam" id="PF16703">
    <property type="entry name" value="DUF5064"/>
    <property type="match status" value="1"/>
</dbReference>
<dbReference type="Gene3D" id="3.30.160.370">
    <property type="entry name" value="Domain of unknown function DUF5064"/>
    <property type="match status" value="1"/>
</dbReference>
<reference evidence="4 8" key="4">
    <citation type="submission" date="2018-08" db="EMBL/GenBank/DDBJ databases">
        <title>Recombination of ecologically and evolutionarily significant loci maintains genetic cohesion in the Pseudomonas syringae species complex.</title>
        <authorList>
            <person name="Dillon M."/>
            <person name="Thakur S."/>
            <person name="Almeida R.N.D."/>
            <person name="Weir B.S."/>
            <person name="Guttman D.S."/>
        </authorList>
    </citation>
    <scope>NUCLEOTIDE SEQUENCE [LARGE SCALE GENOMIC DNA]</scope>
    <source>
        <strain evidence="4 8">ICMP 19074</strain>
    </source>
</reference>
<dbReference type="EMBL" id="CP024712">
    <property type="protein sequence ID" value="ATV19594.1"/>
    <property type="molecule type" value="Genomic_DNA"/>
</dbReference>
<dbReference type="Proteomes" id="UP000247480">
    <property type="component" value="Unassembled WGS sequence"/>
</dbReference>
<evidence type="ECO:0000313" key="3">
    <source>
        <dbReference type="EMBL" id="GBH15697.1"/>
    </source>
</evidence>
<reference evidence="2 6" key="2">
    <citation type="submission" date="2018-04" db="EMBL/GenBank/DDBJ databases">
        <title>Draft genome sequence of Pseudomonas syringae pv. actinidiae biovar 1 strains isolated from kiwifruit in Kagawa prefecture.</title>
        <authorList>
            <person name="Tabuchi M."/>
            <person name="Saito M."/>
            <person name="Fujiwara S."/>
            <person name="Sasa N."/>
            <person name="Akimitsu K."/>
            <person name="Gomi K."/>
            <person name="Konishi-Sugita S."/>
            <person name="Hamano K."/>
            <person name="Kataoka I."/>
        </authorList>
    </citation>
    <scope>NUCLEOTIDE SEQUENCE [LARGE SCALE GENOMIC DNA]</scope>
    <source>
        <strain evidence="2 6">MAFF212206</strain>
    </source>
</reference>
<evidence type="ECO:0000313" key="4">
    <source>
        <dbReference type="EMBL" id="RMQ26633.1"/>
    </source>
</evidence>
<dbReference type="EMBL" id="RBRB01000347">
    <property type="protein sequence ID" value="RMQ26633.1"/>
    <property type="molecule type" value="Genomic_DNA"/>
</dbReference>
<reference evidence="1 5" key="1">
    <citation type="submission" date="2017-11" db="EMBL/GenBank/DDBJ databases">
        <title>Complete DNA Sequence of Pseudomonas syringae pv. actinidiae, biovar 5 (Psa5).</title>
        <authorList>
            <person name="Butler M."/>
            <person name="Taiaroa G."/>
            <person name="Sumpter N."/>
            <person name="Poulter R."/>
        </authorList>
    </citation>
    <scope>NUCLEOTIDE SEQUENCE [LARGE SCALE GENOMIC DNA]</scope>
    <source>
        <strain evidence="1 5">MAFF212063</strain>
    </source>
</reference>
<proteinExistence type="predicted"/>
<dbReference type="Proteomes" id="UP000230024">
    <property type="component" value="Chromosome"/>
</dbReference>
<accession>A0A0K8M2N2</accession>
<evidence type="ECO:0000313" key="2">
    <source>
        <dbReference type="EMBL" id="GBH12443.1"/>
    </source>
</evidence>
<dbReference type="RefSeq" id="WP_003375930.1">
    <property type="nucleotide sequence ID" value="NZ_AP019411.1"/>
</dbReference>
<protein>
    <submittedName>
        <fullName evidence="1">DUF5064 domain-containing protein</fullName>
    </submittedName>
    <submittedName>
        <fullName evidence="2">Predicted nucleic acid-binding protein</fullName>
    </submittedName>
</protein>
<dbReference type="EMBL" id="BGKA01000064">
    <property type="protein sequence ID" value="GBH15697.1"/>
    <property type="molecule type" value="Genomic_DNA"/>
</dbReference>
<dbReference type="Proteomes" id="UP000273140">
    <property type="component" value="Unassembled WGS sequence"/>
</dbReference>
<name>A0A0K8M2N2_PSESF</name>